<dbReference type="InterPro" id="IPR052387">
    <property type="entry name" value="Fibrocystin"/>
</dbReference>
<dbReference type="InterPro" id="IPR013783">
    <property type="entry name" value="Ig-like_fold"/>
</dbReference>
<gene>
    <name evidence="3" type="ORF">KUTeg_009131</name>
</gene>
<reference evidence="3 4" key="1">
    <citation type="submission" date="2022-12" db="EMBL/GenBank/DDBJ databases">
        <title>Chromosome-level genome of Tegillarca granosa.</title>
        <authorList>
            <person name="Kim J."/>
        </authorList>
    </citation>
    <scope>NUCLEOTIDE SEQUENCE [LARGE SCALE GENOMIC DNA]</scope>
    <source>
        <strain evidence="3">Teg-2019</strain>
        <tissue evidence="3">Adductor muscle</tissue>
    </source>
</reference>
<dbReference type="Pfam" id="PF01833">
    <property type="entry name" value="TIG"/>
    <property type="match status" value="2"/>
</dbReference>
<accession>A0ABQ9FAP9</accession>
<keyword evidence="1" id="KW-0732">Signal</keyword>
<organism evidence="3 4">
    <name type="scientific">Tegillarca granosa</name>
    <name type="common">Malaysian cockle</name>
    <name type="synonym">Anadara granosa</name>
    <dbReference type="NCBI Taxonomy" id="220873"/>
    <lineage>
        <taxon>Eukaryota</taxon>
        <taxon>Metazoa</taxon>
        <taxon>Spiralia</taxon>
        <taxon>Lophotrochozoa</taxon>
        <taxon>Mollusca</taxon>
        <taxon>Bivalvia</taxon>
        <taxon>Autobranchia</taxon>
        <taxon>Pteriomorphia</taxon>
        <taxon>Arcoida</taxon>
        <taxon>Arcoidea</taxon>
        <taxon>Arcidae</taxon>
        <taxon>Tegillarca</taxon>
    </lineage>
</organism>
<evidence type="ECO:0000313" key="4">
    <source>
        <dbReference type="Proteomes" id="UP001217089"/>
    </source>
</evidence>
<feature type="domain" description="IPT/TIG" evidence="2">
    <location>
        <begin position="145"/>
        <end position="214"/>
    </location>
</feature>
<dbReference type="CDD" id="cd00603">
    <property type="entry name" value="IPT_PCSR"/>
    <property type="match status" value="2"/>
</dbReference>
<evidence type="ECO:0000313" key="3">
    <source>
        <dbReference type="EMBL" id="KAJ8313345.1"/>
    </source>
</evidence>
<comment type="caution">
    <text evidence="3">The sequence shown here is derived from an EMBL/GenBank/DDBJ whole genome shotgun (WGS) entry which is preliminary data.</text>
</comment>
<proteinExistence type="predicted"/>
<keyword evidence="4" id="KW-1185">Reference proteome</keyword>
<dbReference type="PANTHER" id="PTHR46769">
    <property type="entry name" value="POLYCYSTIC KIDNEY AND HEPATIC DISEASE 1 (AUTOSOMAL RECESSIVE)-LIKE 1"/>
    <property type="match status" value="1"/>
</dbReference>
<evidence type="ECO:0000259" key="2">
    <source>
        <dbReference type="Pfam" id="PF01833"/>
    </source>
</evidence>
<dbReference type="InterPro" id="IPR014756">
    <property type="entry name" value="Ig_E-set"/>
</dbReference>
<dbReference type="PANTHER" id="PTHR46769:SF2">
    <property type="entry name" value="FIBROCYSTIN-L ISOFORM 2 PRECURSOR-RELATED"/>
    <property type="match status" value="1"/>
</dbReference>
<evidence type="ECO:0000256" key="1">
    <source>
        <dbReference type="ARBA" id="ARBA00022729"/>
    </source>
</evidence>
<feature type="domain" description="IPT/TIG" evidence="2">
    <location>
        <begin position="60"/>
        <end position="134"/>
    </location>
</feature>
<protein>
    <recommendedName>
        <fullName evidence="2">IPT/TIG domain-containing protein</fullName>
    </recommendedName>
</protein>
<dbReference type="EMBL" id="JARBDR010000376">
    <property type="protein sequence ID" value="KAJ8313345.1"/>
    <property type="molecule type" value="Genomic_DNA"/>
</dbReference>
<name>A0ABQ9FAP9_TEGGR</name>
<dbReference type="Proteomes" id="UP001217089">
    <property type="component" value="Unassembled WGS sequence"/>
</dbReference>
<dbReference type="InterPro" id="IPR002909">
    <property type="entry name" value="IPT_dom"/>
</dbReference>
<dbReference type="Gene3D" id="2.60.40.10">
    <property type="entry name" value="Immunoglobulins"/>
    <property type="match status" value="2"/>
</dbReference>
<dbReference type="SUPFAM" id="SSF81296">
    <property type="entry name" value="E set domains"/>
    <property type="match status" value="3"/>
</dbReference>
<sequence length="303" mass="31503">MMGTSSESECTVTAASSTSITCNLGRGSLGQHKVDVVIKEKGRAKHPTSGDVKFEFISGINSVAPSTVGLGGGVTLTLSGYGFHDNALVTIGGASCTIISITDQLVKCTLPPNTAGMKSVTLTQNGITLNAPTQVNYDASVTVKISSISPASTAVEGGGTLVIQGSGFGSNGTLKIGDIEVATTTFGDTEVRAELPPLPPGNHQIKLFISPNGYAVLSSTNQLAEIEVILKLQNVFPRLGSVLGGTRLTLTGEGFTTNKNLIEVKGGIMVSVKCVWLRNRLLKVSMSYNQDGITICHMCLAQK</sequence>